<keyword evidence="4" id="KW-0689">Ribosomal protein</keyword>
<dbReference type="Pfam" id="PF00583">
    <property type="entry name" value="Acetyltransf_1"/>
    <property type="match status" value="1"/>
</dbReference>
<keyword evidence="4" id="KW-0687">Ribonucleoprotein</keyword>
<dbReference type="EMBL" id="REFJ01000005">
    <property type="protein sequence ID" value="RMA78846.1"/>
    <property type="molecule type" value="Genomic_DNA"/>
</dbReference>
<dbReference type="InterPro" id="IPR050832">
    <property type="entry name" value="Bact_Acetyltransf"/>
</dbReference>
<evidence type="ECO:0000313" key="4">
    <source>
        <dbReference type="EMBL" id="RMA78846.1"/>
    </source>
</evidence>
<evidence type="ECO:0000259" key="3">
    <source>
        <dbReference type="PROSITE" id="PS51186"/>
    </source>
</evidence>
<dbReference type="CDD" id="cd04301">
    <property type="entry name" value="NAT_SF"/>
    <property type="match status" value="1"/>
</dbReference>
<dbReference type="Gene3D" id="3.40.630.30">
    <property type="match status" value="1"/>
</dbReference>
<keyword evidence="2" id="KW-0012">Acyltransferase</keyword>
<keyword evidence="1" id="KW-0808">Transferase</keyword>
<dbReference type="InterPro" id="IPR016181">
    <property type="entry name" value="Acyl_CoA_acyltransferase"/>
</dbReference>
<dbReference type="Proteomes" id="UP000267187">
    <property type="component" value="Unassembled WGS sequence"/>
</dbReference>
<dbReference type="SUPFAM" id="SSF55729">
    <property type="entry name" value="Acyl-CoA N-acyltransferases (Nat)"/>
    <property type="match status" value="1"/>
</dbReference>
<dbReference type="OrthoDB" id="9799601at2"/>
<organism evidence="4 5">
    <name type="scientific">Umboniibacter marinipuniceus</name>
    <dbReference type="NCBI Taxonomy" id="569599"/>
    <lineage>
        <taxon>Bacteria</taxon>
        <taxon>Pseudomonadati</taxon>
        <taxon>Pseudomonadota</taxon>
        <taxon>Gammaproteobacteria</taxon>
        <taxon>Cellvibrionales</taxon>
        <taxon>Cellvibrionaceae</taxon>
        <taxon>Umboniibacter</taxon>
    </lineage>
</organism>
<keyword evidence="5" id="KW-1185">Reference proteome</keyword>
<evidence type="ECO:0000313" key="5">
    <source>
        <dbReference type="Proteomes" id="UP000267187"/>
    </source>
</evidence>
<dbReference type="GO" id="GO:0005840">
    <property type="term" value="C:ribosome"/>
    <property type="evidence" value="ECO:0007669"/>
    <property type="project" value="UniProtKB-KW"/>
</dbReference>
<dbReference type="PANTHER" id="PTHR43877:SF2">
    <property type="entry name" value="AMINOALKYLPHOSPHONATE N-ACETYLTRANSFERASE-RELATED"/>
    <property type="match status" value="1"/>
</dbReference>
<proteinExistence type="predicted"/>
<dbReference type="RefSeq" id="WP_121877483.1">
    <property type="nucleotide sequence ID" value="NZ_REFJ01000005.1"/>
</dbReference>
<dbReference type="AlphaFoldDB" id="A0A3M0A2H3"/>
<name>A0A3M0A2H3_9GAMM</name>
<evidence type="ECO:0000256" key="1">
    <source>
        <dbReference type="ARBA" id="ARBA00022679"/>
    </source>
</evidence>
<comment type="caution">
    <text evidence="4">The sequence shown here is derived from an EMBL/GenBank/DDBJ whole genome shotgun (WGS) entry which is preliminary data.</text>
</comment>
<dbReference type="InterPro" id="IPR000182">
    <property type="entry name" value="GNAT_dom"/>
</dbReference>
<accession>A0A3M0A2H3</accession>
<dbReference type="PANTHER" id="PTHR43877">
    <property type="entry name" value="AMINOALKYLPHOSPHONATE N-ACETYLTRANSFERASE-RELATED-RELATED"/>
    <property type="match status" value="1"/>
</dbReference>
<dbReference type="GO" id="GO:0016747">
    <property type="term" value="F:acyltransferase activity, transferring groups other than amino-acyl groups"/>
    <property type="evidence" value="ECO:0007669"/>
    <property type="project" value="InterPro"/>
</dbReference>
<feature type="domain" description="N-acetyltransferase" evidence="3">
    <location>
        <begin position="5"/>
        <end position="162"/>
    </location>
</feature>
<reference evidence="4 5" key="1">
    <citation type="submission" date="2018-10" db="EMBL/GenBank/DDBJ databases">
        <title>Genomic Encyclopedia of Type Strains, Phase IV (KMG-IV): sequencing the most valuable type-strain genomes for metagenomic binning, comparative biology and taxonomic classification.</title>
        <authorList>
            <person name="Goeker M."/>
        </authorList>
    </citation>
    <scope>NUCLEOTIDE SEQUENCE [LARGE SCALE GENOMIC DNA]</scope>
    <source>
        <strain evidence="4 5">DSM 25080</strain>
    </source>
</reference>
<dbReference type="PROSITE" id="PS51186">
    <property type="entry name" value="GNAT"/>
    <property type="match status" value="1"/>
</dbReference>
<protein>
    <submittedName>
        <fullName evidence="4">Ribosomal protein S18 acetylase RimI-like enzyme</fullName>
    </submittedName>
</protein>
<gene>
    <name evidence="4" type="ORF">DFR27_2185</name>
</gene>
<evidence type="ECO:0000256" key="2">
    <source>
        <dbReference type="ARBA" id="ARBA00023315"/>
    </source>
</evidence>
<sequence length="167" mass="18398">MPENITIRLLTTEDIPAVQTIAEVAWRAHYPGIISLEQIDYMLNWMYSTEQLGSDIQRGVKFIGLFSQGELSGFAAWELLDASIAYLHKLYLRPEAMGAGLGSQLISSVSLQAKAAGASMLKLAVNKENVKAIKAYERNGFVRLESVCNDIGNGFVMDDYVYSIALS</sequence>